<keyword evidence="3" id="KW-1185">Reference proteome</keyword>
<reference evidence="2 3" key="1">
    <citation type="submission" date="2019-04" db="EMBL/GenBank/DDBJ databases">
        <title>Streptomyces oryziradicis sp. nov., a novel actinomycete isolated from rhizosphere soil of rice (Oryza sativa L.).</title>
        <authorList>
            <person name="Li C."/>
        </authorList>
    </citation>
    <scope>NUCLEOTIDE SEQUENCE [LARGE SCALE GENOMIC DNA]</scope>
    <source>
        <strain evidence="2 3">NEAU-C40</strain>
    </source>
</reference>
<evidence type="ECO:0000313" key="2">
    <source>
        <dbReference type="EMBL" id="TJZ95852.1"/>
    </source>
</evidence>
<dbReference type="RefSeq" id="WP_136730892.1">
    <property type="nucleotide sequence ID" value="NZ_SUMC01000173.1"/>
</dbReference>
<proteinExistence type="predicted"/>
<sequence>MSAGSRPRRLPCAAAGEGPEPVQLGEAHGVVEPVGDGAVVLGVAGRGAVVDVGDHLAGALGGQAREALPAHRGRVRGGGFLSRCRS</sequence>
<dbReference type="AlphaFoldDB" id="A0A4U0RLD9"/>
<organism evidence="2 3">
    <name type="scientific">Actinacidiphila oryziradicis</name>
    <dbReference type="NCBI Taxonomy" id="2571141"/>
    <lineage>
        <taxon>Bacteria</taxon>
        <taxon>Bacillati</taxon>
        <taxon>Actinomycetota</taxon>
        <taxon>Actinomycetes</taxon>
        <taxon>Kitasatosporales</taxon>
        <taxon>Streptomycetaceae</taxon>
        <taxon>Actinacidiphila</taxon>
    </lineage>
</organism>
<comment type="caution">
    <text evidence="2">The sequence shown here is derived from an EMBL/GenBank/DDBJ whole genome shotgun (WGS) entry which is preliminary data.</text>
</comment>
<evidence type="ECO:0000313" key="3">
    <source>
        <dbReference type="Proteomes" id="UP000305778"/>
    </source>
</evidence>
<dbReference type="Proteomes" id="UP000305778">
    <property type="component" value="Unassembled WGS sequence"/>
</dbReference>
<evidence type="ECO:0000256" key="1">
    <source>
        <dbReference type="SAM" id="MobiDB-lite"/>
    </source>
</evidence>
<dbReference type="EMBL" id="SUMC01000173">
    <property type="protein sequence ID" value="TJZ95852.1"/>
    <property type="molecule type" value="Genomic_DNA"/>
</dbReference>
<protein>
    <submittedName>
        <fullName evidence="2">Uncharacterized protein</fullName>
    </submittedName>
</protein>
<accession>A0A4U0RLD9</accession>
<feature type="region of interest" description="Disordered" evidence="1">
    <location>
        <begin position="1"/>
        <end position="21"/>
    </location>
</feature>
<gene>
    <name evidence="2" type="ORF">FCI23_51745</name>
</gene>
<name>A0A4U0RLD9_9ACTN</name>